<name>A0A8S5L6L6_9CAUD</name>
<protein>
    <submittedName>
        <fullName evidence="1">Uncharacterized protein</fullName>
    </submittedName>
</protein>
<organism evidence="1">
    <name type="scientific">Myoviridae sp. ctA4D8</name>
    <dbReference type="NCBI Taxonomy" id="2823535"/>
    <lineage>
        <taxon>Viruses</taxon>
        <taxon>Duplodnaviria</taxon>
        <taxon>Heunggongvirae</taxon>
        <taxon>Uroviricota</taxon>
        <taxon>Caudoviricetes</taxon>
    </lineage>
</organism>
<sequence length="262" mass="28985">MNMKPIKLSGVNPQKLSIFLSNFTKTDMHTPLLITGDKIVCNASNPTKTIIISVSETGIWENNSAGDTPILICTNTMLIKKINKALATFVNISAESINISITPEDYQGELIGIKMNFVGEKFSTRISSIEYDFINKIPPTVMENLLTVDGETIGEFSLTAEMLYIVDRVSTKKDDDYSASFSITKKEDNLVLASVGTDDWEVLGKYDKFTSQEKYTTGLLFTKILPKGVDYRGKIFVSSVGTTLLVLQNESSTYICPLLTND</sequence>
<accession>A0A8S5L6L6</accession>
<evidence type="ECO:0000313" key="1">
    <source>
        <dbReference type="EMBL" id="DAD65420.1"/>
    </source>
</evidence>
<dbReference type="EMBL" id="BK014643">
    <property type="protein sequence ID" value="DAD65420.1"/>
    <property type="molecule type" value="Genomic_DNA"/>
</dbReference>
<proteinExistence type="predicted"/>
<reference evidence="1" key="1">
    <citation type="journal article" date="2021" name="Proc. Natl. Acad. Sci. U.S.A.">
        <title>A Catalog of Tens of Thousands of Viruses from Human Metagenomes Reveals Hidden Associations with Chronic Diseases.</title>
        <authorList>
            <person name="Tisza M.J."/>
            <person name="Buck C.B."/>
        </authorList>
    </citation>
    <scope>NUCLEOTIDE SEQUENCE</scope>
    <source>
        <strain evidence="1">CtA4D8</strain>
    </source>
</reference>